<comment type="caution">
    <text evidence="3">The sequence shown here is derived from an EMBL/GenBank/DDBJ whole genome shotgun (WGS) entry which is preliminary data.</text>
</comment>
<dbReference type="InterPro" id="IPR043504">
    <property type="entry name" value="Peptidase_S1_PA_chymotrypsin"/>
</dbReference>
<evidence type="ECO:0000256" key="1">
    <source>
        <dbReference type="SAM" id="MobiDB-lite"/>
    </source>
</evidence>
<dbReference type="GO" id="GO:0005634">
    <property type="term" value="C:nucleus"/>
    <property type="evidence" value="ECO:0007669"/>
    <property type="project" value="TreeGrafter"/>
</dbReference>
<evidence type="ECO:0008006" key="5">
    <source>
        <dbReference type="Google" id="ProtNLM"/>
    </source>
</evidence>
<feature type="compositionally biased region" description="Polar residues" evidence="1">
    <location>
        <begin position="242"/>
        <end position="256"/>
    </location>
</feature>
<dbReference type="Pfam" id="PF13365">
    <property type="entry name" value="Trypsin_2"/>
    <property type="match status" value="1"/>
</dbReference>
<evidence type="ECO:0000313" key="4">
    <source>
        <dbReference type="Proteomes" id="UP001059041"/>
    </source>
</evidence>
<dbReference type="PANTHER" id="PTHR14389">
    <property type="entry name" value="SI:CH1073-475A24.1"/>
    <property type="match status" value="1"/>
</dbReference>
<name>A0A9W7X369_TRIRA</name>
<keyword evidence="2" id="KW-1133">Transmembrane helix</keyword>
<protein>
    <recommendedName>
        <fullName evidence="5">Protein FAM111A</fullName>
    </recommendedName>
</protein>
<feature type="region of interest" description="Disordered" evidence="1">
    <location>
        <begin position="233"/>
        <end position="256"/>
    </location>
</feature>
<dbReference type="InterPro" id="IPR009003">
    <property type="entry name" value="Peptidase_S1_PA"/>
</dbReference>
<accession>A0A9W7X369</accession>
<gene>
    <name evidence="3" type="ORF">IRJ41_024465</name>
</gene>
<keyword evidence="4" id="KW-1185">Reference proteome</keyword>
<dbReference type="Gene3D" id="2.40.10.10">
    <property type="entry name" value="Trypsin-like serine proteases"/>
    <property type="match status" value="2"/>
</dbReference>
<keyword evidence="2" id="KW-0472">Membrane</keyword>
<dbReference type="EMBL" id="JAFHDT010000002">
    <property type="protein sequence ID" value="KAI7813720.1"/>
    <property type="molecule type" value="Genomic_DNA"/>
</dbReference>
<dbReference type="GO" id="GO:0000785">
    <property type="term" value="C:chromatin"/>
    <property type="evidence" value="ECO:0007669"/>
    <property type="project" value="TreeGrafter"/>
</dbReference>
<sequence length="593" mass="67838">MSSPNFSINIYSFASSNIIINVFVSFFYIQQPAENEGKVFQFSIKDKKGTYKVQCNTSMTVIAALEASDAFKHLKVKDKEIIIQRGKGKVPGAAVKKYFPCCLLVDDEILEISFVSDEEDISNDQESAQKSDQKAEPTSPSEYKVIYVRTRGQAKKIIMKKTQPKLDYVCVYALNQNTLKEALVNDGRFMNEILNCFFTLKTPSEDQSFDPSMLMHTLPEDQFEIYVQVPKKSRPKKSQSSANNESNKAQADPSTSDQIKIEFTWKSNLFQEKNSHIPPSTEKILSDELKHLLEKLKDSQAQKLFEEKFDKSIKNFGEVSRMKELMRFSDSVCVIVAEGSGLGTGFLLFDRFILTNAHVVKDFLSDERKLSVPFGAAFNYEHQFSKEFEFLQIKEDLALYLLETDDKMVDGKHLDYALLELNIDPPSKYPQLLSFYKDNPPNSDFIYIVGHPNCETKKVDVCCIIDTKNQLQAINKHKQENPICPYVSWQIWPCLRENQITYDTCFFHGASGSPVFDKNCSLIGVHTGGFAYKDSNNQTRSVIEYCISMKSIRESIFETGPPDITELLHKFEEAQIDKKKQREQNEEPMQTDN</sequence>
<evidence type="ECO:0000313" key="3">
    <source>
        <dbReference type="EMBL" id="KAI7813720.1"/>
    </source>
</evidence>
<dbReference type="Proteomes" id="UP001059041">
    <property type="component" value="Linkage Group LG2"/>
</dbReference>
<reference evidence="3" key="1">
    <citation type="submission" date="2021-02" db="EMBL/GenBank/DDBJ databases">
        <title>Comparative genomics reveals that relaxation of natural selection precedes convergent phenotypic evolution of cavefish.</title>
        <authorList>
            <person name="Peng Z."/>
        </authorList>
    </citation>
    <scope>NUCLEOTIDE SEQUENCE</scope>
    <source>
        <tissue evidence="3">Muscle</tissue>
    </source>
</reference>
<dbReference type="SUPFAM" id="SSF50494">
    <property type="entry name" value="Trypsin-like serine proteases"/>
    <property type="match status" value="1"/>
</dbReference>
<proteinExistence type="predicted"/>
<dbReference type="PANTHER" id="PTHR14389:SF3">
    <property type="entry name" value="PROTEIN FAM111A-LIKE"/>
    <property type="match status" value="1"/>
</dbReference>
<evidence type="ECO:0000256" key="2">
    <source>
        <dbReference type="SAM" id="Phobius"/>
    </source>
</evidence>
<organism evidence="3 4">
    <name type="scientific">Triplophysa rosa</name>
    <name type="common">Cave loach</name>
    <dbReference type="NCBI Taxonomy" id="992332"/>
    <lineage>
        <taxon>Eukaryota</taxon>
        <taxon>Metazoa</taxon>
        <taxon>Chordata</taxon>
        <taxon>Craniata</taxon>
        <taxon>Vertebrata</taxon>
        <taxon>Euteleostomi</taxon>
        <taxon>Actinopterygii</taxon>
        <taxon>Neopterygii</taxon>
        <taxon>Teleostei</taxon>
        <taxon>Ostariophysi</taxon>
        <taxon>Cypriniformes</taxon>
        <taxon>Nemacheilidae</taxon>
        <taxon>Triplophysa</taxon>
    </lineage>
</organism>
<dbReference type="AlphaFoldDB" id="A0A9W7X369"/>
<keyword evidence="2" id="KW-0812">Transmembrane</keyword>
<dbReference type="GO" id="GO:0006260">
    <property type="term" value="P:DNA replication"/>
    <property type="evidence" value="ECO:0007669"/>
    <property type="project" value="TreeGrafter"/>
</dbReference>
<feature type="transmembrane region" description="Helical" evidence="2">
    <location>
        <begin position="6"/>
        <end position="29"/>
    </location>
</feature>